<dbReference type="STRING" id="1246637.MTBBW1_1720004"/>
<evidence type="ECO:0000259" key="1">
    <source>
        <dbReference type="Pfam" id="PF01402"/>
    </source>
</evidence>
<proteinExistence type="predicted"/>
<feature type="domain" description="Ribbon-helix-helix protein CopG" evidence="1">
    <location>
        <begin position="4"/>
        <end position="42"/>
    </location>
</feature>
<dbReference type="RefSeq" id="WP_080805938.1">
    <property type="nucleotide sequence ID" value="NZ_LT828552.1"/>
</dbReference>
<dbReference type="Gene3D" id="1.10.1220.10">
    <property type="entry name" value="Met repressor-like"/>
    <property type="match status" value="1"/>
</dbReference>
<keyword evidence="3" id="KW-1185">Reference proteome</keyword>
<dbReference type="OrthoDB" id="5334715at2"/>
<gene>
    <name evidence="2" type="ORF">MTBBW1_1720004</name>
</gene>
<keyword evidence="2" id="KW-0238">DNA-binding</keyword>
<name>A0A1W1H9M7_9BACT</name>
<dbReference type="Pfam" id="PF01402">
    <property type="entry name" value="RHH_1"/>
    <property type="match status" value="1"/>
</dbReference>
<protein>
    <submittedName>
        <fullName evidence="2">CopG domain protein DNA-binding domain protein</fullName>
    </submittedName>
</protein>
<dbReference type="InterPro" id="IPR002145">
    <property type="entry name" value="CopG"/>
</dbReference>
<evidence type="ECO:0000313" key="3">
    <source>
        <dbReference type="Proteomes" id="UP000191931"/>
    </source>
</evidence>
<reference evidence="2 3" key="1">
    <citation type="submission" date="2017-03" db="EMBL/GenBank/DDBJ databases">
        <authorList>
            <person name="Afonso C.L."/>
            <person name="Miller P.J."/>
            <person name="Scott M.A."/>
            <person name="Spackman E."/>
            <person name="Goraichik I."/>
            <person name="Dimitrov K.M."/>
            <person name="Suarez D.L."/>
            <person name="Swayne D.E."/>
        </authorList>
    </citation>
    <scope>NUCLEOTIDE SEQUENCE [LARGE SCALE GENOMIC DNA]</scope>
    <source>
        <strain evidence="2">PRJEB14757</strain>
    </source>
</reference>
<dbReference type="InterPro" id="IPR010985">
    <property type="entry name" value="Ribbon_hlx_hlx"/>
</dbReference>
<dbReference type="CDD" id="cd22233">
    <property type="entry name" value="RHH_CopAso-like"/>
    <property type="match status" value="1"/>
</dbReference>
<accession>A0A1W1H9M7</accession>
<organism evidence="2 3">
    <name type="scientific">Desulfamplus magnetovallimortis</name>
    <dbReference type="NCBI Taxonomy" id="1246637"/>
    <lineage>
        <taxon>Bacteria</taxon>
        <taxon>Pseudomonadati</taxon>
        <taxon>Thermodesulfobacteriota</taxon>
        <taxon>Desulfobacteria</taxon>
        <taxon>Desulfobacterales</taxon>
        <taxon>Desulfobacteraceae</taxon>
        <taxon>Desulfamplus</taxon>
    </lineage>
</organism>
<dbReference type="GO" id="GO:0003677">
    <property type="term" value="F:DNA binding"/>
    <property type="evidence" value="ECO:0007669"/>
    <property type="project" value="UniProtKB-KW"/>
</dbReference>
<dbReference type="AlphaFoldDB" id="A0A1W1H9M7"/>
<dbReference type="GO" id="GO:0006355">
    <property type="term" value="P:regulation of DNA-templated transcription"/>
    <property type="evidence" value="ECO:0007669"/>
    <property type="project" value="InterPro"/>
</dbReference>
<sequence>MSVAVSIRMPDELIRELDSVAKTTERSRSFHIQKALEIYLEDQADLQIALDRLHDSSDPITSIDEMRNELNV</sequence>
<evidence type="ECO:0000313" key="2">
    <source>
        <dbReference type="EMBL" id="SLM29187.1"/>
    </source>
</evidence>
<dbReference type="Proteomes" id="UP000191931">
    <property type="component" value="Unassembled WGS sequence"/>
</dbReference>
<dbReference type="SUPFAM" id="SSF47598">
    <property type="entry name" value="Ribbon-helix-helix"/>
    <property type="match status" value="1"/>
</dbReference>
<dbReference type="InterPro" id="IPR013321">
    <property type="entry name" value="Arc_rbn_hlx_hlx"/>
</dbReference>
<dbReference type="EMBL" id="FWEV01000082">
    <property type="protein sequence ID" value="SLM29187.1"/>
    <property type="molecule type" value="Genomic_DNA"/>
</dbReference>